<keyword evidence="2" id="KW-0805">Transcription regulation</keyword>
<proteinExistence type="predicted"/>
<dbReference type="KEGG" id="peu:105108676"/>
<evidence type="ECO:0000256" key="4">
    <source>
        <dbReference type="ARBA" id="ARBA00023163"/>
    </source>
</evidence>
<evidence type="ECO:0000256" key="3">
    <source>
        <dbReference type="ARBA" id="ARBA00023125"/>
    </source>
</evidence>
<dbReference type="PANTHER" id="PTHR31282">
    <property type="entry name" value="WRKY TRANSCRIPTION FACTOR 21-RELATED"/>
    <property type="match status" value="1"/>
</dbReference>
<dbReference type="InterPro" id="IPR003657">
    <property type="entry name" value="WRKY_dom"/>
</dbReference>
<feature type="domain" description="WRKY" evidence="7">
    <location>
        <begin position="202"/>
        <end position="264"/>
    </location>
</feature>
<accession>A0AAJ6SYM7</accession>
<name>A0AAJ6SYM7_POPEU</name>
<dbReference type="Gene3D" id="2.20.25.80">
    <property type="entry name" value="WRKY domain"/>
    <property type="match status" value="1"/>
</dbReference>
<evidence type="ECO:0000313" key="8">
    <source>
        <dbReference type="Proteomes" id="UP000694918"/>
    </source>
</evidence>
<comment type="subcellular location">
    <subcellularLocation>
        <location evidence="1">Nucleus</location>
    </subcellularLocation>
</comment>
<dbReference type="AlphaFoldDB" id="A0AAJ6SYM7"/>
<dbReference type="InterPro" id="IPR044810">
    <property type="entry name" value="WRKY_plant"/>
</dbReference>
<dbReference type="GeneID" id="105108676"/>
<evidence type="ECO:0000256" key="2">
    <source>
        <dbReference type="ARBA" id="ARBA00023015"/>
    </source>
</evidence>
<organism evidence="8 9">
    <name type="scientific">Populus euphratica</name>
    <name type="common">Euphrates poplar</name>
    <dbReference type="NCBI Taxonomy" id="75702"/>
    <lineage>
        <taxon>Eukaryota</taxon>
        <taxon>Viridiplantae</taxon>
        <taxon>Streptophyta</taxon>
        <taxon>Embryophyta</taxon>
        <taxon>Tracheophyta</taxon>
        <taxon>Spermatophyta</taxon>
        <taxon>Magnoliopsida</taxon>
        <taxon>eudicotyledons</taxon>
        <taxon>Gunneridae</taxon>
        <taxon>Pentapetalae</taxon>
        <taxon>rosids</taxon>
        <taxon>fabids</taxon>
        <taxon>Malpighiales</taxon>
        <taxon>Salicaceae</taxon>
        <taxon>Saliceae</taxon>
        <taxon>Populus</taxon>
    </lineage>
</organism>
<dbReference type="GO" id="GO:0003700">
    <property type="term" value="F:DNA-binding transcription factor activity"/>
    <property type="evidence" value="ECO:0007669"/>
    <property type="project" value="InterPro"/>
</dbReference>
<protein>
    <submittedName>
        <fullName evidence="9">WRKY transcription factor 55</fullName>
    </submittedName>
</protein>
<dbReference type="GO" id="GO:0043565">
    <property type="term" value="F:sequence-specific DNA binding"/>
    <property type="evidence" value="ECO:0007669"/>
    <property type="project" value="InterPro"/>
</dbReference>
<evidence type="ECO:0000259" key="7">
    <source>
        <dbReference type="PROSITE" id="PS50811"/>
    </source>
</evidence>
<evidence type="ECO:0000313" key="9">
    <source>
        <dbReference type="RefSeq" id="XP_011001383.1"/>
    </source>
</evidence>
<dbReference type="Proteomes" id="UP000694918">
    <property type="component" value="Unplaced"/>
</dbReference>
<dbReference type="SUPFAM" id="SSF118290">
    <property type="entry name" value="WRKY DNA-binding domain"/>
    <property type="match status" value="1"/>
</dbReference>
<evidence type="ECO:0000256" key="6">
    <source>
        <dbReference type="SAM" id="MobiDB-lite"/>
    </source>
</evidence>
<reference evidence="9" key="1">
    <citation type="submission" date="2025-08" db="UniProtKB">
        <authorList>
            <consortium name="RefSeq"/>
        </authorList>
    </citation>
    <scope>IDENTIFICATION</scope>
</reference>
<gene>
    <name evidence="9" type="primary">LOC105108676</name>
</gene>
<keyword evidence="4" id="KW-0804">Transcription</keyword>
<feature type="compositionally biased region" description="Low complexity" evidence="6">
    <location>
        <begin position="162"/>
        <end position="172"/>
    </location>
</feature>
<feature type="region of interest" description="Disordered" evidence="6">
    <location>
        <begin position="307"/>
        <end position="334"/>
    </location>
</feature>
<keyword evidence="5" id="KW-0539">Nucleus</keyword>
<dbReference type="SMART" id="SM00774">
    <property type="entry name" value="WRKY"/>
    <property type="match status" value="1"/>
</dbReference>
<feature type="region of interest" description="Disordered" evidence="6">
    <location>
        <begin position="150"/>
        <end position="205"/>
    </location>
</feature>
<dbReference type="InterPro" id="IPR036576">
    <property type="entry name" value="WRKY_dom_sf"/>
</dbReference>
<dbReference type="Pfam" id="PF03106">
    <property type="entry name" value="WRKY"/>
    <property type="match status" value="1"/>
</dbReference>
<dbReference type="RefSeq" id="XP_011001383.1">
    <property type="nucleotide sequence ID" value="XM_011003081.1"/>
</dbReference>
<dbReference type="PROSITE" id="PS50811">
    <property type="entry name" value="WRKY"/>
    <property type="match status" value="1"/>
</dbReference>
<evidence type="ECO:0000256" key="5">
    <source>
        <dbReference type="ARBA" id="ARBA00023242"/>
    </source>
</evidence>
<feature type="region of interest" description="Disordered" evidence="6">
    <location>
        <begin position="352"/>
        <end position="381"/>
    </location>
</feature>
<keyword evidence="3" id="KW-0238">DNA-binding</keyword>
<dbReference type="GO" id="GO:0005634">
    <property type="term" value="C:nucleus"/>
    <property type="evidence" value="ECO:0007669"/>
    <property type="project" value="UniProtKB-SubCell"/>
</dbReference>
<sequence length="381" mass="41380">MFPSKIIQKSTRKQQETMDDTISLILHGCKLAKDLESNLANSASQPETLSRLCEEIIRVFANARERLHVHQLGTTLYPHPMLFREPQDSQQQQNIDPILQEWRGTSCTSAMGTLFHQTQGVMAERSALGLTESKIGGGIQVGSGGLAIESGSRSDVQAVDASDSGRGSSSSSKRPRIRNDDAEKRTVRVPAQQFGNTEIPPEDGFSWRKYGQKEILGSRFPRAYYRCTNQNLYHCPAKKQVQRLDDDPFRLEVVYRGEHTCHMSATAPSAPPPAPGITQEMAQTMIGQPPSAATSLGRWVEFRLGPGGGAGSTSSSSMAAGSGGCAAGPSTTGRYGKEADYPVTDMADAMFNSGSSSTNSMELIFPSISEEKWDQPSDKNN</sequence>
<keyword evidence="8" id="KW-1185">Reference proteome</keyword>
<feature type="compositionally biased region" description="Polar residues" evidence="6">
    <location>
        <begin position="352"/>
        <end position="361"/>
    </location>
</feature>
<feature type="compositionally biased region" description="Basic and acidic residues" evidence="6">
    <location>
        <begin position="177"/>
        <end position="186"/>
    </location>
</feature>
<feature type="compositionally biased region" description="Basic and acidic residues" evidence="6">
    <location>
        <begin position="369"/>
        <end position="381"/>
    </location>
</feature>
<evidence type="ECO:0000256" key="1">
    <source>
        <dbReference type="ARBA" id="ARBA00004123"/>
    </source>
</evidence>